<accession>A0A481ZD38</accession>
<name>A0A481ZD38_9VIRU</name>
<proteinExistence type="predicted"/>
<dbReference type="EMBL" id="MK500588">
    <property type="protein sequence ID" value="QBK92979.1"/>
    <property type="molecule type" value="Genomic_DNA"/>
</dbReference>
<organism evidence="1">
    <name type="scientific">Pithovirus LCPAC403</name>
    <dbReference type="NCBI Taxonomy" id="2506596"/>
    <lineage>
        <taxon>Viruses</taxon>
        <taxon>Pithoviruses</taxon>
    </lineage>
</organism>
<reference evidence="1" key="1">
    <citation type="journal article" date="2019" name="MBio">
        <title>Virus Genomes from Deep Sea Sediments Expand the Ocean Megavirome and Support Independent Origins of Viral Gigantism.</title>
        <authorList>
            <person name="Backstrom D."/>
            <person name="Yutin N."/>
            <person name="Jorgensen S.L."/>
            <person name="Dharamshi J."/>
            <person name="Homa F."/>
            <person name="Zaremba-Niedwiedzka K."/>
            <person name="Spang A."/>
            <person name="Wolf Y.I."/>
            <person name="Koonin E.V."/>
            <person name="Ettema T.J."/>
        </authorList>
    </citation>
    <scope>NUCLEOTIDE SEQUENCE</scope>
</reference>
<protein>
    <submittedName>
        <fullName evidence="1">Uncharacterized protein</fullName>
    </submittedName>
</protein>
<gene>
    <name evidence="1" type="ORF">LCPAC403_01130</name>
</gene>
<sequence length="117" mass="13391">MEVNERLSLLSKVSLGDTVSLQSMCIYRRGTFSERLSSSLVRTLFSESRDILKINLQELQQDITLVNMKIDSNLVDSTLEGLNYLKEGYYKDDENMINAINSLKETLKKTSVSLKYD</sequence>
<evidence type="ECO:0000313" key="1">
    <source>
        <dbReference type="EMBL" id="QBK92979.1"/>
    </source>
</evidence>